<dbReference type="InterPro" id="IPR027417">
    <property type="entry name" value="P-loop_NTPase"/>
</dbReference>
<proteinExistence type="predicted"/>
<dbReference type="InterPro" id="IPR051120">
    <property type="entry name" value="ABC_AA/LPS_Transport"/>
</dbReference>
<dbReference type="GO" id="GO:0016887">
    <property type="term" value="F:ATP hydrolysis activity"/>
    <property type="evidence" value="ECO:0007669"/>
    <property type="project" value="InterPro"/>
</dbReference>
<protein>
    <submittedName>
        <fullName evidence="5">ABC transporter permease protein</fullName>
    </submittedName>
</protein>
<organism evidence="5 6">
    <name type="scientific">Thermomicrobium roseum (strain ATCC 27502 / DSM 5159 / P-2)</name>
    <dbReference type="NCBI Taxonomy" id="309801"/>
    <lineage>
        <taxon>Bacteria</taxon>
        <taxon>Pseudomonadati</taxon>
        <taxon>Thermomicrobiota</taxon>
        <taxon>Thermomicrobia</taxon>
        <taxon>Thermomicrobiales</taxon>
        <taxon>Thermomicrobiaceae</taxon>
        <taxon>Thermomicrobium</taxon>
    </lineage>
</organism>
<evidence type="ECO:0000256" key="2">
    <source>
        <dbReference type="ARBA" id="ARBA00022741"/>
    </source>
</evidence>
<accession>B9L5F4</accession>
<dbReference type="GO" id="GO:1903805">
    <property type="term" value="P:L-valine import across plasma membrane"/>
    <property type="evidence" value="ECO:0007669"/>
    <property type="project" value="TreeGrafter"/>
</dbReference>
<dbReference type="GO" id="GO:0015188">
    <property type="term" value="F:L-isoleucine transmembrane transporter activity"/>
    <property type="evidence" value="ECO:0007669"/>
    <property type="project" value="TreeGrafter"/>
</dbReference>
<dbReference type="InterPro" id="IPR003593">
    <property type="entry name" value="AAA+_ATPase"/>
</dbReference>
<name>B9L5F4_THERP</name>
<dbReference type="EMBL" id="CP001276">
    <property type="protein sequence ID" value="ACM07194.1"/>
    <property type="molecule type" value="Genomic_DNA"/>
</dbReference>
<dbReference type="RefSeq" id="WP_012643181.1">
    <property type="nucleotide sequence ID" value="NC_011961.1"/>
</dbReference>
<dbReference type="GO" id="GO:0015192">
    <property type="term" value="F:L-phenylalanine transmembrane transporter activity"/>
    <property type="evidence" value="ECO:0007669"/>
    <property type="project" value="TreeGrafter"/>
</dbReference>
<dbReference type="GO" id="GO:0042941">
    <property type="term" value="P:D-alanine transmembrane transport"/>
    <property type="evidence" value="ECO:0007669"/>
    <property type="project" value="TreeGrafter"/>
</dbReference>
<dbReference type="AlphaFoldDB" id="B9L5F4"/>
<evidence type="ECO:0000313" key="5">
    <source>
        <dbReference type="EMBL" id="ACM07194.1"/>
    </source>
</evidence>
<dbReference type="PANTHER" id="PTHR45772">
    <property type="entry name" value="CONSERVED COMPONENT OF ABC TRANSPORTER FOR NATURAL AMINO ACIDS-RELATED"/>
    <property type="match status" value="1"/>
</dbReference>
<dbReference type="KEGG" id="tro:trd_A0081"/>
<dbReference type="FunFam" id="3.40.50.300:FF:000421">
    <property type="entry name" value="Branched-chain amino acid ABC transporter ATP-binding protein"/>
    <property type="match status" value="1"/>
</dbReference>
<reference evidence="5 6" key="1">
    <citation type="journal article" date="2009" name="PLoS ONE">
        <title>Complete genome sequence of the aerobic CO-oxidizing thermophile Thermomicrobium roseum.</title>
        <authorList>
            <person name="Wu D."/>
            <person name="Raymond J."/>
            <person name="Wu M."/>
            <person name="Chatterji S."/>
            <person name="Ren Q."/>
            <person name="Graham J.E."/>
            <person name="Bryant D.A."/>
            <person name="Robb F."/>
            <person name="Colman A."/>
            <person name="Tallon L.J."/>
            <person name="Badger J.H."/>
            <person name="Madupu R."/>
            <person name="Ward N.L."/>
            <person name="Eisen J.A."/>
        </authorList>
    </citation>
    <scope>NUCLEOTIDE SEQUENCE [LARGE SCALE GENOMIC DNA]</scope>
    <source>
        <strain evidence="6">ATCC 27502 / DSM 5159 / P-2</strain>
        <plasmid evidence="5">unnamed</plasmid>
    </source>
</reference>
<evidence type="ECO:0000313" key="6">
    <source>
        <dbReference type="Proteomes" id="UP000000447"/>
    </source>
</evidence>
<dbReference type="PANTHER" id="PTHR45772:SF7">
    <property type="entry name" value="AMINO ACID ABC TRANSPORTER ATP-BINDING PROTEIN"/>
    <property type="match status" value="1"/>
</dbReference>
<dbReference type="HOGENOM" id="CLU_000604_1_2_0"/>
<keyword evidence="1" id="KW-0813">Transport</keyword>
<dbReference type="Pfam" id="PF12399">
    <property type="entry name" value="BCA_ABC_TP_C"/>
    <property type="match status" value="1"/>
</dbReference>
<dbReference type="OrthoDB" id="9805514at2"/>
<keyword evidence="5" id="KW-0614">Plasmid</keyword>
<keyword evidence="6" id="KW-1185">Reference proteome</keyword>
<dbReference type="InterPro" id="IPR003439">
    <property type="entry name" value="ABC_transporter-like_ATP-bd"/>
</dbReference>
<dbReference type="SUPFAM" id="SSF52540">
    <property type="entry name" value="P-loop containing nucleoside triphosphate hydrolases"/>
    <property type="match status" value="1"/>
</dbReference>
<keyword evidence="2" id="KW-0547">Nucleotide-binding</keyword>
<dbReference type="CDD" id="cd03219">
    <property type="entry name" value="ABC_Mj1267_LivG_branched"/>
    <property type="match status" value="1"/>
</dbReference>
<evidence type="ECO:0000256" key="3">
    <source>
        <dbReference type="ARBA" id="ARBA00022840"/>
    </source>
</evidence>
<dbReference type="PROSITE" id="PS50893">
    <property type="entry name" value="ABC_TRANSPORTER_2"/>
    <property type="match status" value="1"/>
</dbReference>
<evidence type="ECO:0000259" key="4">
    <source>
        <dbReference type="PROSITE" id="PS50893"/>
    </source>
</evidence>
<dbReference type="Gene3D" id="3.40.50.300">
    <property type="entry name" value="P-loop containing nucleotide triphosphate hydrolases"/>
    <property type="match status" value="1"/>
</dbReference>
<dbReference type="Pfam" id="PF00005">
    <property type="entry name" value="ABC_tran"/>
    <property type="match status" value="1"/>
</dbReference>
<dbReference type="GO" id="GO:0005886">
    <property type="term" value="C:plasma membrane"/>
    <property type="evidence" value="ECO:0007669"/>
    <property type="project" value="TreeGrafter"/>
</dbReference>
<gene>
    <name evidence="5" type="ordered locus">trd_A0081</name>
</gene>
<evidence type="ECO:0000256" key="1">
    <source>
        <dbReference type="ARBA" id="ARBA00022448"/>
    </source>
</evidence>
<dbReference type="eggNOG" id="COG0411">
    <property type="taxonomic scope" value="Bacteria"/>
</dbReference>
<dbReference type="GO" id="GO:0005304">
    <property type="term" value="F:L-valine transmembrane transporter activity"/>
    <property type="evidence" value="ECO:0007669"/>
    <property type="project" value="TreeGrafter"/>
</dbReference>
<dbReference type="GO" id="GO:0005524">
    <property type="term" value="F:ATP binding"/>
    <property type="evidence" value="ECO:0007669"/>
    <property type="project" value="UniProtKB-KW"/>
</dbReference>
<sequence>MVAIELHRPHTAAHALELQGVSRRFGGLVAVRDVSFALEPGERRAIIGPNGAGKTTLFNLITGDLRPTNGTIRFFGRDVTTLPPYQRIRLGLARTYQTPLVFPRLSVAENLYLALRGVRPWRLSVRLPRRTDPEFQEVAALAEQVGLSHALRALAGALSHGEQRQLELGMALASRPRLLLLDEPAAGLSPGEREHLTTLLLALDPGMTVLLIEHDMDVAFQVAQRVTVLHEGSVIAEGTPEEIAANPIVQQVYLGGGYA</sequence>
<keyword evidence="3" id="KW-0067">ATP-binding</keyword>
<dbReference type="GO" id="GO:0015808">
    <property type="term" value="P:L-alanine transport"/>
    <property type="evidence" value="ECO:0007669"/>
    <property type="project" value="TreeGrafter"/>
</dbReference>
<dbReference type="GO" id="GO:1903806">
    <property type="term" value="P:L-isoleucine import across plasma membrane"/>
    <property type="evidence" value="ECO:0007669"/>
    <property type="project" value="TreeGrafter"/>
</dbReference>
<dbReference type="SMART" id="SM00382">
    <property type="entry name" value="AAA"/>
    <property type="match status" value="1"/>
</dbReference>
<dbReference type="InterPro" id="IPR032823">
    <property type="entry name" value="BCA_ABC_TP_C"/>
</dbReference>
<geneLocation type="plasmid" evidence="6">
    <name>Tros</name>
</geneLocation>
<feature type="domain" description="ABC transporter" evidence="4">
    <location>
        <begin position="16"/>
        <end position="256"/>
    </location>
</feature>
<dbReference type="Proteomes" id="UP000000447">
    <property type="component" value="Plasmid unnamed"/>
</dbReference>